<keyword evidence="3" id="KW-0804">Transcription</keyword>
<comment type="caution">
    <text evidence="6">The sequence shown here is derived from an EMBL/GenBank/DDBJ whole genome shotgun (WGS) entry which is preliminary data.</text>
</comment>
<evidence type="ECO:0000256" key="1">
    <source>
        <dbReference type="ARBA" id="ARBA00023015"/>
    </source>
</evidence>
<keyword evidence="1" id="KW-0805">Transcription regulation</keyword>
<feature type="transmembrane region" description="Helical" evidence="4">
    <location>
        <begin position="181"/>
        <end position="205"/>
    </location>
</feature>
<keyword evidence="4" id="KW-1133">Transmembrane helix</keyword>
<evidence type="ECO:0000313" key="6">
    <source>
        <dbReference type="EMBL" id="GAA0368341.1"/>
    </source>
</evidence>
<dbReference type="SUPFAM" id="SSF46689">
    <property type="entry name" value="Homeodomain-like"/>
    <property type="match status" value="1"/>
</dbReference>
<accession>A0ABP3HF89</accession>
<dbReference type="InterPro" id="IPR018062">
    <property type="entry name" value="HTH_AraC-typ_CS"/>
</dbReference>
<dbReference type="EMBL" id="BAAAEI010000023">
    <property type="protein sequence ID" value="GAA0368341.1"/>
    <property type="molecule type" value="Genomic_DNA"/>
</dbReference>
<keyword evidence="4" id="KW-0472">Membrane</keyword>
<feature type="transmembrane region" description="Helical" evidence="4">
    <location>
        <begin position="6"/>
        <end position="23"/>
    </location>
</feature>
<dbReference type="InterPro" id="IPR020449">
    <property type="entry name" value="Tscrpt_reg_AraC-type_HTH"/>
</dbReference>
<dbReference type="SMART" id="SM00342">
    <property type="entry name" value="HTH_ARAC"/>
    <property type="match status" value="1"/>
</dbReference>
<dbReference type="PANTHER" id="PTHR43280:SF29">
    <property type="entry name" value="ARAC-FAMILY TRANSCRIPTIONAL REGULATOR"/>
    <property type="match status" value="1"/>
</dbReference>
<feature type="transmembrane region" description="Helical" evidence="4">
    <location>
        <begin position="59"/>
        <end position="78"/>
    </location>
</feature>
<dbReference type="Proteomes" id="UP001501757">
    <property type="component" value="Unassembled WGS sequence"/>
</dbReference>
<proteinExistence type="predicted"/>
<dbReference type="Pfam" id="PF12833">
    <property type="entry name" value="HTH_18"/>
    <property type="match status" value="1"/>
</dbReference>
<dbReference type="PROSITE" id="PS00041">
    <property type="entry name" value="HTH_ARAC_FAMILY_1"/>
    <property type="match status" value="1"/>
</dbReference>
<feature type="transmembrane region" description="Helical" evidence="4">
    <location>
        <begin position="135"/>
        <end position="160"/>
    </location>
</feature>
<feature type="transmembrane region" description="Helical" evidence="4">
    <location>
        <begin position="35"/>
        <end position="53"/>
    </location>
</feature>
<protein>
    <recommendedName>
        <fullName evidence="5">HTH araC/xylS-type domain-containing protein</fullName>
    </recommendedName>
</protein>
<evidence type="ECO:0000256" key="4">
    <source>
        <dbReference type="SAM" id="Phobius"/>
    </source>
</evidence>
<dbReference type="InterPro" id="IPR018060">
    <property type="entry name" value="HTH_AraC"/>
</dbReference>
<dbReference type="PROSITE" id="PS01124">
    <property type="entry name" value="HTH_ARAC_FAMILY_2"/>
    <property type="match status" value="1"/>
</dbReference>
<dbReference type="PANTHER" id="PTHR43280">
    <property type="entry name" value="ARAC-FAMILY TRANSCRIPTIONAL REGULATOR"/>
    <property type="match status" value="1"/>
</dbReference>
<evidence type="ECO:0000259" key="5">
    <source>
        <dbReference type="PROSITE" id="PS01124"/>
    </source>
</evidence>
<feature type="transmembrane region" description="Helical" evidence="4">
    <location>
        <begin position="211"/>
        <end position="231"/>
    </location>
</feature>
<keyword evidence="2" id="KW-0238">DNA-binding</keyword>
<gene>
    <name evidence="6" type="ORF">GCM10009092_35760</name>
</gene>
<evidence type="ECO:0000256" key="2">
    <source>
        <dbReference type="ARBA" id="ARBA00023125"/>
    </source>
</evidence>
<organism evidence="6 7">
    <name type="scientific">Bowmanella denitrificans</name>
    <dbReference type="NCBI Taxonomy" id="366582"/>
    <lineage>
        <taxon>Bacteria</taxon>
        <taxon>Pseudomonadati</taxon>
        <taxon>Pseudomonadota</taxon>
        <taxon>Gammaproteobacteria</taxon>
        <taxon>Alteromonadales</taxon>
        <taxon>Alteromonadaceae</taxon>
        <taxon>Bowmanella</taxon>
    </lineage>
</organism>
<sequence>MLDLFLSSMALAIAAFCLCLLLPQHKNHASRPLSLILLCLIFLASGPVVFSALAELRQLYIAVLPIAFYALLPSLWLYHEALIAQAPWQWTSKANKHFLTLPQVIIISLVIFLLPEQDFNNMFFSDIPVNTSMATFSALSFFSLLLVWCVLSPIYVIGIFKRTLDYHSRIKQMYSNEQGKTLRWVKGISLLLVFTWVYALAVLALENRYQQYGVSDTGVFLLLLILVWLLATNGLRQKPGFAEVFQIESDNAAKASTEESKAKYQRSALNADDFERIAAKLTQAICQDAVHLDADLNLLKLAKHIAVPSQYISQTLNQHLNISFFDFINQARIEDAKPQLIDSNKSVLDIALAVGFNARSSFYKAFNQSTGMTPGEYKKRYKVRSG</sequence>
<feature type="transmembrane region" description="Helical" evidence="4">
    <location>
        <begin position="98"/>
        <end position="115"/>
    </location>
</feature>
<dbReference type="InterPro" id="IPR009057">
    <property type="entry name" value="Homeodomain-like_sf"/>
</dbReference>
<evidence type="ECO:0000313" key="7">
    <source>
        <dbReference type="Proteomes" id="UP001501757"/>
    </source>
</evidence>
<dbReference type="Gene3D" id="1.10.10.60">
    <property type="entry name" value="Homeodomain-like"/>
    <property type="match status" value="2"/>
</dbReference>
<reference evidence="7" key="1">
    <citation type="journal article" date="2019" name="Int. J. Syst. Evol. Microbiol.">
        <title>The Global Catalogue of Microorganisms (GCM) 10K type strain sequencing project: providing services to taxonomists for standard genome sequencing and annotation.</title>
        <authorList>
            <consortium name="The Broad Institute Genomics Platform"/>
            <consortium name="The Broad Institute Genome Sequencing Center for Infectious Disease"/>
            <person name="Wu L."/>
            <person name="Ma J."/>
        </authorList>
    </citation>
    <scope>NUCLEOTIDE SEQUENCE [LARGE SCALE GENOMIC DNA]</scope>
    <source>
        <strain evidence="7">JCM 13378</strain>
    </source>
</reference>
<dbReference type="PRINTS" id="PR00032">
    <property type="entry name" value="HTHARAC"/>
</dbReference>
<keyword evidence="7" id="KW-1185">Reference proteome</keyword>
<name>A0ABP3HF89_9ALTE</name>
<keyword evidence="4" id="KW-0812">Transmembrane</keyword>
<feature type="domain" description="HTH araC/xylS-type" evidence="5">
    <location>
        <begin position="275"/>
        <end position="380"/>
    </location>
</feature>
<evidence type="ECO:0000256" key="3">
    <source>
        <dbReference type="ARBA" id="ARBA00023163"/>
    </source>
</evidence>